<protein>
    <submittedName>
        <fullName evidence="1">Internal scaffolding protein</fullName>
    </submittedName>
</protein>
<accession>A0A4V1F5C5</accession>
<dbReference type="EMBL" id="MK249130">
    <property type="protein sequence ID" value="QCQ84583.1"/>
    <property type="molecule type" value="Genomic_DNA"/>
</dbReference>
<name>A0A4V1F5C5_9VIRU</name>
<dbReference type="InterPro" id="IPR014131">
    <property type="entry name" value="Chlamydia_phage_Vp3"/>
</dbReference>
<dbReference type="Proteomes" id="UP000323622">
    <property type="component" value="Segment"/>
</dbReference>
<dbReference type="Pfam" id="PF09675">
    <property type="entry name" value="Chlamy_scaf"/>
    <property type="match status" value="1"/>
</dbReference>
<reference evidence="1" key="1">
    <citation type="submission" date="2018-12" db="EMBL/GenBank/DDBJ databases">
        <title>Singled stranded DNA viruses identified in blackflies (Austrosimulium ungulatum) sampled in New Zealand.</title>
        <authorList>
            <person name="Kraberger S."/>
            <person name="Fontenele R.S."/>
            <person name="Schmidlin K."/>
            <person name="Walters M."/>
            <person name="Varsani A."/>
        </authorList>
    </citation>
    <scope>NUCLEOTIDE SEQUENCE [LARGE SCALE GENOMIC DNA]</scope>
    <source>
        <strain evidence="1">013</strain>
    </source>
</reference>
<sequence>MFRQGVNSDGEPIRDVFVDHDPVNAPEADDGMTRQEFADECNINVLMAAYERTGVISHVNRAAPQYLDVSDVPDLREALAAVSLAETAFMTLSASVRREFDNDPVKFVEYAQDPANLSRMREWGLAAPEKVADAPVRVEVVSTPATTPDPS</sequence>
<proteinExistence type="predicted"/>
<organism evidence="1">
    <name type="scientific">Blackfly microvirus SF02</name>
    <dbReference type="NCBI Taxonomy" id="2576452"/>
    <lineage>
        <taxon>Viruses</taxon>
        <taxon>Monodnaviria</taxon>
        <taxon>Sangervirae</taxon>
        <taxon>Phixviricota</taxon>
        <taxon>Malgrandaviricetes</taxon>
        <taxon>Petitvirales</taxon>
        <taxon>Microviridae</taxon>
        <taxon>Microvirus</taxon>
    </lineage>
</organism>
<evidence type="ECO:0000313" key="1">
    <source>
        <dbReference type="EMBL" id="QCQ84583.1"/>
    </source>
</evidence>